<sequence>MAKLPTTQVRRIDSDDSTISWGLDYLQEEKITPLTWIETPVTSADDATGEVRLFVRHSANTIELFSDLFFVANLETFTQTHSITDLRSLAAYLGFFGIIWFTWFQITLHDVRFSVDSGYERMCKILQFCLFVGFALVGSSFSPGTKEHNNASFQLLCNILFATRLLLVAQYSVALHFVRKRTKALTWPLSLTITLFIFSGGAFYSMTPAFSPESGNGLGIYYVWYIILAIEAAIALGISSVWRNLGFKHTHLTERMGLLTLVIIGEGAIGATKTVGVIMGDGRLQLDASLVVGCIVFILMFCWMLYFDNPPECKFGTVRQQIWAVLHFPFHLGMIGVVEGSQQIALAWRVLSQFGNFLSDVHKACANRHENGVTLTNSTIAAFERLKMPDSPETREIVSLVYQEISAIGNDTNVCSPANTTGGDRMFLPPRLQNLTKRVVGVLFESYNGVTSSSDDPDPGEIALPAYTTVYVYYWASFLFVAASFGIFIIITRHKDRPLNVFDKAAVASRGVASLLAIGLAAGAASEDFVFRYLRSAATLPTVAAVFLVILAVDRYTKYLSAKTLRRNLTGLGDWESLGSQVTVNPKN</sequence>
<dbReference type="InterPro" id="IPR010640">
    <property type="entry name" value="Low_temperature_requirement_A"/>
</dbReference>
<feature type="transmembrane region" description="Helical" evidence="1">
    <location>
        <begin position="505"/>
        <end position="525"/>
    </location>
</feature>
<proteinExistence type="predicted"/>
<dbReference type="Proteomes" id="UP000652219">
    <property type="component" value="Unassembled WGS sequence"/>
</dbReference>
<feature type="transmembrane region" description="Helical" evidence="1">
    <location>
        <begin position="89"/>
        <end position="105"/>
    </location>
</feature>
<keyword evidence="1" id="KW-0812">Transmembrane</keyword>
<feature type="transmembrane region" description="Helical" evidence="1">
    <location>
        <begin position="155"/>
        <end position="178"/>
    </location>
</feature>
<evidence type="ECO:0000313" key="3">
    <source>
        <dbReference type="Proteomes" id="UP000652219"/>
    </source>
</evidence>
<feature type="transmembrane region" description="Helical" evidence="1">
    <location>
        <begin position="537"/>
        <end position="557"/>
    </location>
</feature>
<feature type="transmembrane region" description="Helical" evidence="1">
    <location>
        <begin position="258"/>
        <end position="279"/>
    </location>
</feature>
<dbReference type="PANTHER" id="PTHR42101:SF1">
    <property type="entry name" value="LOW TEMPERATURE REQUIREMENT A"/>
    <property type="match status" value="1"/>
</dbReference>
<feature type="transmembrane region" description="Helical" evidence="1">
    <location>
        <begin position="184"/>
        <end position="206"/>
    </location>
</feature>
<comment type="caution">
    <text evidence="2">The sequence shown here is derived from an EMBL/GenBank/DDBJ whole genome shotgun (WGS) entry which is preliminary data.</text>
</comment>
<feature type="transmembrane region" description="Helical" evidence="1">
    <location>
        <begin position="472"/>
        <end position="493"/>
    </location>
</feature>
<feature type="transmembrane region" description="Helical" evidence="1">
    <location>
        <begin position="286"/>
        <end position="306"/>
    </location>
</feature>
<gene>
    <name evidence="2" type="ORF">CSOJ01_12120</name>
</gene>
<accession>A0A8H6IWJ9</accession>
<evidence type="ECO:0000313" key="2">
    <source>
        <dbReference type="EMBL" id="KAF6800943.1"/>
    </source>
</evidence>
<evidence type="ECO:0000256" key="1">
    <source>
        <dbReference type="SAM" id="Phobius"/>
    </source>
</evidence>
<feature type="transmembrane region" description="Helical" evidence="1">
    <location>
        <begin position="218"/>
        <end position="238"/>
    </location>
</feature>
<dbReference type="PANTHER" id="PTHR42101">
    <property type="entry name" value="CHROMOSOME 16, WHOLE GENOME SHOTGUN SEQUENCE"/>
    <property type="match status" value="1"/>
</dbReference>
<protein>
    <recommendedName>
        <fullName evidence="4">Low temperature requirement A</fullName>
    </recommendedName>
</protein>
<dbReference type="AlphaFoldDB" id="A0A8H6IWJ9"/>
<evidence type="ECO:0008006" key="4">
    <source>
        <dbReference type="Google" id="ProtNLM"/>
    </source>
</evidence>
<keyword evidence="1" id="KW-1133">Transmembrane helix</keyword>
<name>A0A8H6IWJ9_9PEZI</name>
<dbReference type="Pfam" id="PF06772">
    <property type="entry name" value="LtrA"/>
    <property type="match status" value="1"/>
</dbReference>
<keyword evidence="3" id="KW-1185">Reference proteome</keyword>
<reference evidence="2 3" key="1">
    <citation type="journal article" date="2020" name="Phytopathology">
        <title>Genome Sequence Resources of Colletotrichum truncatum, C. plurivorum, C. musicola, and C. sojae: Four Species Pathogenic to Soybean (Glycine max).</title>
        <authorList>
            <person name="Rogerio F."/>
            <person name="Boufleur T.R."/>
            <person name="Ciampi-Guillardi M."/>
            <person name="Sukno S.A."/>
            <person name="Thon M.R."/>
            <person name="Massola Junior N.S."/>
            <person name="Baroncelli R."/>
        </authorList>
    </citation>
    <scope>NUCLEOTIDE SEQUENCE [LARGE SCALE GENOMIC DNA]</scope>
    <source>
        <strain evidence="2 3">LFN0009</strain>
    </source>
</reference>
<organism evidence="2 3">
    <name type="scientific">Colletotrichum sojae</name>
    <dbReference type="NCBI Taxonomy" id="2175907"/>
    <lineage>
        <taxon>Eukaryota</taxon>
        <taxon>Fungi</taxon>
        <taxon>Dikarya</taxon>
        <taxon>Ascomycota</taxon>
        <taxon>Pezizomycotina</taxon>
        <taxon>Sordariomycetes</taxon>
        <taxon>Hypocreomycetidae</taxon>
        <taxon>Glomerellales</taxon>
        <taxon>Glomerellaceae</taxon>
        <taxon>Colletotrichum</taxon>
        <taxon>Colletotrichum orchidearum species complex</taxon>
    </lineage>
</organism>
<dbReference type="EMBL" id="WIGN01000301">
    <property type="protein sequence ID" value="KAF6800943.1"/>
    <property type="molecule type" value="Genomic_DNA"/>
</dbReference>
<keyword evidence="1" id="KW-0472">Membrane</keyword>